<evidence type="ECO:0000313" key="8">
    <source>
        <dbReference type="EMBL" id="MBJ8341389.1"/>
    </source>
</evidence>
<evidence type="ECO:0000256" key="5">
    <source>
        <dbReference type="ARBA" id="ARBA00023163"/>
    </source>
</evidence>
<dbReference type="Gene3D" id="1.10.1740.10">
    <property type="match status" value="1"/>
</dbReference>
<feature type="domain" description="RNA polymerase sigma-70 region 2" evidence="6">
    <location>
        <begin position="33"/>
        <end position="99"/>
    </location>
</feature>
<evidence type="ECO:0000256" key="3">
    <source>
        <dbReference type="ARBA" id="ARBA00023082"/>
    </source>
</evidence>
<feature type="domain" description="RNA polymerase sigma factor 70 region 4 type 2" evidence="7">
    <location>
        <begin position="132"/>
        <end position="182"/>
    </location>
</feature>
<keyword evidence="9" id="KW-1185">Reference proteome</keyword>
<evidence type="ECO:0000259" key="6">
    <source>
        <dbReference type="Pfam" id="PF04542"/>
    </source>
</evidence>
<dbReference type="Gene3D" id="1.10.10.10">
    <property type="entry name" value="Winged helix-like DNA-binding domain superfamily/Winged helix DNA-binding domain"/>
    <property type="match status" value="1"/>
</dbReference>
<organism evidence="8 9">
    <name type="scientific">Antrihabitans stalagmiti</name>
    <dbReference type="NCBI Taxonomy" id="2799499"/>
    <lineage>
        <taxon>Bacteria</taxon>
        <taxon>Bacillati</taxon>
        <taxon>Actinomycetota</taxon>
        <taxon>Actinomycetes</taxon>
        <taxon>Mycobacteriales</taxon>
        <taxon>Nocardiaceae</taxon>
        <taxon>Antrihabitans</taxon>
    </lineage>
</organism>
<gene>
    <name evidence="8" type="ORF">JGU71_21105</name>
</gene>
<dbReference type="RefSeq" id="WP_199706270.1">
    <property type="nucleotide sequence ID" value="NZ_JAEMNV010000007.1"/>
</dbReference>
<dbReference type="Pfam" id="PF08281">
    <property type="entry name" value="Sigma70_r4_2"/>
    <property type="match status" value="1"/>
</dbReference>
<dbReference type="InterPro" id="IPR013325">
    <property type="entry name" value="RNA_pol_sigma_r2"/>
</dbReference>
<dbReference type="CDD" id="cd06171">
    <property type="entry name" value="Sigma70_r4"/>
    <property type="match status" value="1"/>
</dbReference>
<evidence type="ECO:0000256" key="1">
    <source>
        <dbReference type="ARBA" id="ARBA00010641"/>
    </source>
</evidence>
<protein>
    <submittedName>
        <fullName evidence="8">Sigma-70 family RNA polymerase sigma factor</fullName>
    </submittedName>
</protein>
<dbReference type="EMBL" id="JAEMNV010000007">
    <property type="protein sequence ID" value="MBJ8341389.1"/>
    <property type="molecule type" value="Genomic_DNA"/>
</dbReference>
<dbReference type="SUPFAM" id="SSF88946">
    <property type="entry name" value="Sigma2 domain of RNA polymerase sigma factors"/>
    <property type="match status" value="1"/>
</dbReference>
<keyword evidence="5" id="KW-0804">Transcription</keyword>
<dbReference type="InterPro" id="IPR007627">
    <property type="entry name" value="RNA_pol_sigma70_r2"/>
</dbReference>
<dbReference type="InterPro" id="IPR013249">
    <property type="entry name" value="RNA_pol_sigma70_r4_t2"/>
</dbReference>
<dbReference type="SUPFAM" id="SSF88659">
    <property type="entry name" value="Sigma3 and sigma4 domains of RNA polymerase sigma factors"/>
    <property type="match status" value="1"/>
</dbReference>
<sequence length="201" mass="22222">MSDVETTNALEALVPLAASGDRVAVGEILRIIHPLMRRYCVNRLGRPGELQVTADDVAQEICLATIRAITRYEDQGKSFLAFVYGIASNKVSDARRRAQSHPLQTVEEIPERICEDPGPEEWALAGEQRAHLRELLEVLSEKHKEVLMMRVVLGWSAAETAAALGTTAGVVRVMQHRALNRLRAELRTSNLVFGRELAGVC</sequence>
<keyword evidence="4" id="KW-0238">DNA-binding</keyword>
<evidence type="ECO:0000313" key="9">
    <source>
        <dbReference type="Proteomes" id="UP000655868"/>
    </source>
</evidence>
<accession>A0A934NU85</accession>
<dbReference type="NCBIfam" id="TIGR02937">
    <property type="entry name" value="sigma70-ECF"/>
    <property type="match status" value="1"/>
</dbReference>
<keyword evidence="2" id="KW-0805">Transcription regulation</keyword>
<dbReference type="PANTHER" id="PTHR43133:SF58">
    <property type="entry name" value="ECF RNA POLYMERASE SIGMA FACTOR SIGD"/>
    <property type="match status" value="1"/>
</dbReference>
<dbReference type="InterPro" id="IPR013324">
    <property type="entry name" value="RNA_pol_sigma_r3/r4-like"/>
</dbReference>
<name>A0A934NU85_9NOCA</name>
<dbReference type="PANTHER" id="PTHR43133">
    <property type="entry name" value="RNA POLYMERASE ECF-TYPE SIGMA FACTO"/>
    <property type="match status" value="1"/>
</dbReference>
<dbReference type="AlphaFoldDB" id="A0A934NU85"/>
<reference evidence="8" key="1">
    <citation type="submission" date="2020-12" db="EMBL/GenBank/DDBJ databases">
        <title>Antrihabitans popcorni sp. nov. and Antrihabitans auranticaus sp. nov., isolated from a larva cave.</title>
        <authorList>
            <person name="Lee S.D."/>
            <person name="Kim I.S."/>
        </authorList>
    </citation>
    <scope>NUCLEOTIDE SEQUENCE</scope>
    <source>
        <strain evidence="8">YC3-6</strain>
    </source>
</reference>
<evidence type="ECO:0000256" key="2">
    <source>
        <dbReference type="ARBA" id="ARBA00023015"/>
    </source>
</evidence>
<dbReference type="GO" id="GO:0016987">
    <property type="term" value="F:sigma factor activity"/>
    <property type="evidence" value="ECO:0007669"/>
    <property type="project" value="UniProtKB-KW"/>
</dbReference>
<dbReference type="Proteomes" id="UP000655868">
    <property type="component" value="Unassembled WGS sequence"/>
</dbReference>
<dbReference type="InterPro" id="IPR039425">
    <property type="entry name" value="RNA_pol_sigma-70-like"/>
</dbReference>
<dbReference type="InterPro" id="IPR014284">
    <property type="entry name" value="RNA_pol_sigma-70_dom"/>
</dbReference>
<dbReference type="GO" id="GO:0003677">
    <property type="term" value="F:DNA binding"/>
    <property type="evidence" value="ECO:0007669"/>
    <property type="project" value="UniProtKB-KW"/>
</dbReference>
<comment type="caution">
    <text evidence="8">The sequence shown here is derived from an EMBL/GenBank/DDBJ whole genome shotgun (WGS) entry which is preliminary data.</text>
</comment>
<dbReference type="InterPro" id="IPR036388">
    <property type="entry name" value="WH-like_DNA-bd_sf"/>
</dbReference>
<dbReference type="Pfam" id="PF04542">
    <property type="entry name" value="Sigma70_r2"/>
    <property type="match status" value="1"/>
</dbReference>
<dbReference type="NCBIfam" id="NF007230">
    <property type="entry name" value="PRK09648.1"/>
    <property type="match status" value="1"/>
</dbReference>
<evidence type="ECO:0000259" key="7">
    <source>
        <dbReference type="Pfam" id="PF08281"/>
    </source>
</evidence>
<proteinExistence type="inferred from homology"/>
<dbReference type="GO" id="GO:0006352">
    <property type="term" value="P:DNA-templated transcription initiation"/>
    <property type="evidence" value="ECO:0007669"/>
    <property type="project" value="InterPro"/>
</dbReference>
<evidence type="ECO:0000256" key="4">
    <source>
        <dbReference type="ARBA" id="ARBA00023125"/>
    </source>
</evidence>
<keyword evidence="3" id="KW-0731">Sigma factor</keyword>
<comment type="similarity">
    <text evidence="1">Belongs to the sigma-70 factor family. ECF subfamily.</text>
</comment>